<feature type="transmembrane region" description="Helical" evidence="1">
    <location>
        <begin position="12"/>
        <end position="35"/>
    </location>
</feature>
<organism evidence="2 3">
    <name type="scientific">Lujinxingia vulgaris</name>
    <dbReference type="NCBI Taxonomy" id="2600176"/>
    <lineage>
        <taxon>Bacteria</taxon>
        <taxon>Deltaproteobacteria</taxon>
        <taxon>Bradymonadales</taxon>
        <taxon>Lujinxingiaceae</taxon>
        <taxon>Lujinxingia</taxon>
    </lineage>
</organism>
<reference evidence="2 3" key="1">
    <citation type="submission" date="2019-08" db="EMBL/GenBank/DDBJ databases">
        <title>Bradymonadales sp. TMQ2.</title>
        <authorList>
            <person name="Liang Q."/>
        </authorList>
    </citation>
    <scope>NUCLEOTIDE SEQUENCE [LARGE SCALE GENOMIC DNA]</scope>
    <source>
        <strain evidence="2 3">TMQ2</strain>
    </source>
</reference>
<feature type="transmembrane region" description="Helical" evidence="1">
    <location>
        <begin position="152"/>
        <end position="173"/>
    </location>
</feature>
<feature type="transmembrane region" description="Helical" evidence="1">
    <location>
        <begin position="47"/>
        <end position="68"/>
    </location>
</feature>
<dbReference type="OrthoDB" id="5507532at2"/>
<feature type="transmembrane region" description="Helical" evidence="1">
    <location>
        <begin position="80"/>
        <end position="98"/>
    </location>
</feature>
<protein>
    <submittedName>
        <fullName evidence="2">Uncharacterized protein</fullName>
    </submittedName>
</protein>
<evidence type="ECO:0000313" key="2">
    <source>
        <dbReference type="EMBL" id="TXD33871.1"/>
    </source>
</evidence>
<evidence type="ECO:0000256" key="1">
    <source>
        <dbReference type="SAM" id="Phobius"/>
    </source>
</evidence>
<name>A0A5C6WYP5_9DELT</name>
<dbReference type="Proteomes" id="UP000321046">
    <property type="component" value="Unassembled WGS sequence"/>
</dbReference>
<feature type="transmembrane region" description="Helical" evidence="1">
    <location>
        <begin position="193"/>
        <end position="215"/>
    </location>
</feature>
<dbReference type="AlphaFoldDB" id="A0A5C6WYP5"/>
<feature type="transmembrane region" description="Helical" evidence="1">
    <location>
        <begin position="110"/>
        <end position="131"/>
    </location>
</feature>
<keyword evidence="1" id="KW-0812">Transmembrane</keyword>
<dbReference type="EMBL" id="VOSL01000059">
    <property type="protein sequence ID" value="TXD33871.1"/>
    <property type="molecule type" value="Genomic_DNA"/>
</dbReference>
<evidence type="ECO:0000313" key="3">
    <source>
        <dbReference type="Proteomes" id="UP000321046"/>
    </source>
</evidence>
<sequence length="225" mass="23912">MNDSNRKPSLLVEIALWCAASVVMIGAAVMGLHLFMHTDVPAPAADLGYALVATMLTLTWGSWAALIWSKRRVARTLMGLSVVVPGLVMAVFGFWAFAHMPELIKVWRPGLLVVGVHGVGAALFSAVMLGQPAMRGARHDEALDRALRARELAAGWLLYPLLTFGCGAAIAMSVMGWSSLGTISETLTSPARWIAAAMALSVYTTVIPASAAILCRRVARAVRAS</sequence>
<comment type="caution">
    <text evidence="2">The sequence shown here is derived from an EMBL/GenBank/DDBJ whole genome shotgun (WGS) entry which is preliminary data.</text>
</comment>
<gene>
    <name evidence="2" type="ORF">FRC96_15515</name>
</gene>
<keyword evidence="1" id="KW-1133">Transmembrane helix</keyword>
<dbReference type="RefSeq" id="WP_146975746.1">
    <property type="nucleotide sequence ID" value="NZ_VOSL01000059.1"/>
</dbReference>
<accession>A0A5C6WYP5</accession>
<proteinExistence type="predicted"/>
<keyword evidence="1" id="KW-0472">Membrane</keyword>